<dbReference type="Gene3D" id="3.40.930.10">
    <property type="entry name" value="Mannitol-specific EII, Chain A"/>
    <property type="match status" value="1"/>
</dbReference>
<dbReference type="PANTHER" id="PTHR32507:SF0">
    <property type="entry name" value="NA(+)_H(+) ANTIPORTER 2-RELATED"/>
    <property type="match status" value="1"/>
</dbReference>
<accession>A0A7X1E8Q5</accession>
<feature type="transmembrane region" description="Helical" evidence="9">
    <location>
        <begin position="236"/>
        <end position="253"/>
    </location>
</feature>
<keyword evidence="3" id="KW-0050">Antiport</keyword>
<dbReference type="InterPro" id="IPR003148">
    <property type="entry name" value="RCK_N"/>
</dbReference>
<dbReference type="GO" id="GO:0015297">
    <property type="term" value="F:antiporter activity"/>
    <property type="evidence" value="ECO:0007669"/>
    <property type="project" value="UniProtKB-KW"/>
</dbReference>
<evidence type="ECO:0000259" key="12">
    <source>
        <dbReference type="Pfam" id="PF02254"/>
    </source>
</evidence>
<feature type="domain" description="RCK N-terminal" evidence="12">
    <location>
        <begin position="402"/>
        <end position="495"/>
    </location>
</feature>
<evidence type="ECO:0000256" key="4">
    <source>
        <dbReference type="ARBA" id="ARBA00022475"/>
    </source>
</evidence>
<evidence type="ECO:0000256" key="8">
    <source>
        <dbReference type="ARBA" id="ARBA00023136"/>
    </source>
</evidence>
<dbReference type="InterPro" id="IPR002178">
    <property type="entry name" value="PTS_EIIA_type-2_dom"/>
</dbReference>
<evidence type="ECO:0000256" key="5">
    <source>
        <dbReference type="ARBA" id="ARBA00022692"/>
    </source>
</evidence>
<feature type="transmembrane region" description="Helical" evidence="9">
    <location>
        <begin position="186"/>
        <end position="204"/>
    </location>
</feature>
<evidence type="ECO:0000256" key="3">
    <source>
        <dbReference type="ARBA" id="ARBA00022449"/>
    </source>
</evidence>
<feature type="transmembrane region" description="Helical" evidence="9">
    <location>
        <begin position="57"/>
        <end position="78"/>
    </location>
</feature>
<dbReference type="Proteomes" id="UP000526501">
    <property type="component" value="Unassembled WGS sequence"/>
</dbReference>
<dbReference type="GO" id="GO:1902600">
    <property type="term" value="P:proton transmembrane transport"/>
    <property type="evidence" value="ECO:0007669"/>
    <property type="project" value="InterPro"/>
</dbReference>
<evidence type="ECO:0000256" key="1">
    <source>
        <dbReference type="ARBA" id="ARBA00004651"/>
    </source>
</evidence>
<dbReference type="Pfam" id="PF00999">
    <property type="entry name" value="Na_H_Exchanger"/>
    <property type="match status" value="1"/>
</dbReference>
<feature type="transmembrane region" description="Helical" evidence="9">
    <location>
        <begin position="119"/>
        <end position="139"/>
    </location>
</feature>
<keyword evidence="8 9" id="KW-0472">Membrane</keyword>
<evidence type="ECO:0000313" key="13">
    <source>
        <dbReference type="EMBL" id="MBC2606604.1"/>
    </source>
</evidence>
<dbReference type="SUPFAM" id="SSF51735">
    <property type="entry name" value="NAD(P)-binding Rossmann-fold domains"/>
    <property type="match status" value="1"/>
</dbReference>
<dbReference type="InterPro" id="IPR006153">
    <property type="entry name" value="Cation/H_exchanger_TM"/>
</dbReference>
<keyword evidence="4" id="KW-1003">Cell membrane</keyword>
<dbReference type="InterPro" id="IPR036291">
    <property type="entry name" value="NAD(P)-bd_dom_sf"/>
</dbReference>
<feature type="transmembrane region" description="Helical" evidence="9">
    <location>
        <begin position="296"/>
        <end position="317"/>
    </location>
</feature>
<dbReference type="GO" id="GO:0005886">
    <property type="term" value="C:plasma membrane"/>
    <property type="evidence" value="ECO:0007669"/>
    <property type="project" value="UniProtKB-SubCell"/>
</dbReference>
<feature type="transmembrane region" description="Helical" evidence="9">
    <location>
        <begin position="151"/>
        <end position="174"/>
    </location>
</feature>
<dbReference type="GO" id="GO:0006813">
    <property type="term" value="P:potassium ion transport"/>
    <property type="evidence" value="ECO:0007669"/>
    <property type="project" value="InterPro"/>
</dbReference>
<protein>
    <submittedName>
        <fullName evidence="13">Sodium:proton antiporter</fullName>
    </submittedName>
</protein>
<evidence type="ECO:0000259" key="10">
    <source>
        <dbReference type="Pfam" id="PF00359"/>
    </source>
</evidence>
<keyword evidence="5 9" id="KW-0812">Transmembrane</keyword>
<feature type="transmembrane region" description="Helical" evidence="9">
    <location>
        <begin position="265"/>
        <end position="284"/>
    </location>
</feature>
<organism evidence="13 14">
    <name type="scientific">Pelagicoccus albus</name>
    <dbReference type="NCBI Taxonomy" id="415222"/>
    <lineage>
        <taxon>Bacteria</taxon>
        <taxon>Pseudomonadati</taxon>
        <taxon>Verrucomicrobiota</taxon>
        <taxon>Opitutia</taxon>
        <taxon>Puniceicoccales</taxon>
        <taxon>Pelagicoccaceae</taxon>
        <taxon>Pelagicoccus</taxon>
    </lineage>
</organism>
<dbReference type="Pfam" id="PF00359">
    <property type="entry name" value="PTS_EIIA_2"/>
    <property type="match status" value="1"/>
</dbReference>
<evidence type="ECO:0000256" key="6">
    <source>
        <dbReference type="ARBA" id="ARBA00022989"/>
    </source>
</evidence>
<evidence type="ECO:0000256" key="2">
    <source>
        <dbReference type="ARBA" id="ARBA00022448"/>
    </source>
</evidence>
<feature type="domain" description="Cation/H+ exchanger transmembrane" evidence="11">
    <location>
        <begin position="18"/>
        <end position="389"/>
    </location>
</feature>
<dbReference type="EMBL" id="JACHVC010000012">
    <property type="protein sequence ID" value="MBC2606604.1"/>
    <property type="molecule type" value="Genomic_DNA"/>
</dbReference>
<keyword evidence="14" id="KW-1185">Reference proteome</keyword>
<dbReference type="Gene3D" id="1.20.1530.20">
    <property type="match status" value="1"/>
</dbReference>
<dbReference type="InterPro" id="IPR016152">
    <property type="entry name" value="PTrfase/Anion_transptr"/>
</dbReference>
<keyword evidence="2" id="KW-0813">Transport</keyword>
<dbReference type="PANTHER" id="PTHR32507">
    <property type="entry name" value="NA(+)/H(+) ANTIPORTER 1"/>
    <property type="match status" value="1"/>
</dbReference>
<keyword evidence="6 9" id="KW-1133">Transmembrane helix</keyword>
<comment type="subcellular location">
    <subcellularLocation>
        <location evidence="1">Cell membrane</location>
        <topology evidence="1">Multi-pass membrane protein</topology>
    </subcellularLocation>
</comment>
<dbReference type="Pfam" id="PF02254">
    <property type="entry name" value="TrkA_N"/>
    <property type="match status" value="1"/>
</dbReference>
<evidence type="ECO:0000256" key="7">
    <source>
        <dbReference type="ARBA" id="ARBA00023065"/>
    </source>
</evidence>
<gene>
    <name evidence="13" type="ORF">H5P27_11180</name>
</gene>
<feature type="transmembrane region" description="Helical" evidence="9">
    <location>
        <begin position="6"/>
        <end position="24"/>
    </location>
</feature>
<dbReference type="AlphaFoldDB" id="A0A7X1E8Q5"/>
<proteinExistence type="predicted"/>
<dbReference type="SUPFAM" id="SSF55804">
    <property type="entry name" value="Phoshotransferase/anion transport protein"/>
    <property type="match status" value="1"/>
</dbReference>
<sequence length="717" mass="78152">MDSDIAFRTIALALGMGLMLTVIAHKFDFPTIVLLFGGGLLLGPIGLGWIQPDSLGHIMPVIVSLSIGIILFEGGLTLKPKDYLASPTIIKLLLTVGVGITWLCAAAAVYFVFDASWQISLLSGSLVVVTGPTVIVPMLHRLRLKPKLGSILHWEGVLVDAVGVFLAVFCYELVVLDGGGSAVGGLLLRLSVGLVLGAVGGFAIQQCLERSWIPDSLTNPFALAAAVLVFGCAEFISHEAGLLAVTIAGVVVGRRRSSEVRQIQAFKAELTDILIATLFLLLVSRLDPTAFLQNPWLFAIAVLLVMLFGRPLNILVCSIGSGLQLKDKLFLAWVAPRGIVAASMASLFALQLGSSPEHADEANLVETFVYTTICGTVVVQGLSAGWWARKLGVSRGKAEGWLIVGAHSFGRALARVLVNNGGSALLIDSNQRNIDNAKRDGLDAVLDDARDAENLRDEERFQNVGQLIALTDNVDLNTLVAHRWQSYLGRNNIYAWSPRTETDSSEPLETVFNDLPEPSIVSAELENGSSQLELSESPVKEHEVVLMRVDSNGFKPLSRNEVPDSGKLLRLARQRSSLGRAVERGGIYRMGPMRSLDHVYRKLCDEALLVEPRLDREKVLEELAEHARRRSPIFGEDVSALHLYSPVLERTLCLLAWLEEPVSSRSGNSEVEFVFLFLSPTDDPEEPLPLLSQFVHLCQDHDELHAWASKQETRKPI</sequence>
<keyword evidence="7" id="KW-0406">Ion transport</keyword>
<evidence type="ECO:0000259" key="11">
    <source>
        <dbReference type="Pfam" id="PF00999"/>
    </source>
</evidence>
<evidence type="ECO:0000256" key="9">
    <source>
        <dbReference type="SAM" id="Phobius"/>
    </source>
</evidence>
<feature type="transmembrane region" description="Helical" evidence="9">
    <location>
        <begin position="329"/>
        <end position="348"/>
    </location>
</feature>
<feature type="domain" description="PTS EIIA type-2" evidence="10">
    <location>
        <begin position="614"/>
        <end position="711"/>
    </location>
</feature>
<reference evidence="13 14" key="1">
    <citation type="submission" date="2020-07" db="EMBL/GenBank/DDBJ databases">
        <authorList>
            <person name="Feng X."/>
        </authorList>
    </citation>
    <scope>NUCLEOTIDE SEQUENCE [LARGE SCALE GENOMIC DNA]</scope>
    <source>
        <strain evidence="13 14">JCM23202</strain>
    </source>
</reference>
<dbReference type="Gene3D" id="3.40.50.720">
    <property type="entry name" value="NAD(P)-binding Rossmann-like Domain"/>
    <property type="match status" value="1"/>
</dbReference>
<feature type="transmembrane region" description="Helical" evidence="9">
    <location>
        <begin position="31"/>
        <end position="51"/>
    </location>
</feature>
<evidence type="ECO:0000313" key="14">
    <source>
        <dbReference type="Proteomes" id="UP000526501"/>
    </source>
</evidence>
<feature type="transmembrane region" description="Helical" evidence="9">
    <location>
        <begin position="90"/>
        <end position="113"/>
    </location>
</feature>
<comment type="caution">
    <text evidence="13">The sequence shown here is derived from an EMBL/GenBank/DDBJ whole genome shotgun (WGS) entry which is preliminary data.</text>
</comment>
<dbReference type="RefSeq" id="WP_185660473.1">
    <property type="nucleotide sequence ID" value="NZ_CAWPOO010000012.1"/>
</dbReference>
<name>A0A7X1E8Q5_9BACT</name>
<dbReference type="InterPro" id="IPR038770">
    <property type="entry name" value="Na+/solute_symporter_sf"/>
</dbReference>
<feature type="transmembrane region" description="Helical" evidence="9">
    <location>
        <begin position="368"/>
        <end position="388"/>
    </location>
</feature>